<dbReference type="STRING" id="52694.ACWI_12020"/>
<dbReference type="PANTHER" id="PTHR43351:SF2">
    <property type="entry name" value="L(+)-TARTRATE DEHYDRATASE SUBUNIT BETA-RELATED"/>
    <property type="match status" value="1"/>
</dbReference>
<dbReference type="PANTHER" id="PTHR43351">
    <property type="entry name" value="L(+)-TARTRATE DEHYDRATASE SUBUNIT BETA"/>
    <property type="match status" value="1"/>
</dbReference>
<keyword evidence="2 4" id="KW-0456">Lyase</keyword>
<proteinExistence type="inferred from homology"/>
<dbReference type="Gene3D" id="3.20.130.10">
    <property type="entry name" value="Fe-S hydro-lyase, tartrate dehydratase beta-type, catalytic domain"/>
    <property type="match status" value="1"/>
</dbReference>
<comment type="caution">
    <text evidence="4">The sequence shown here is derived from an EMBL/GenBank/DDBJ whole genome shotgun (WGS) entry which is preliminary data.</text>
</comment>
<evidence type="ECO:0000256" key="1">
    <source>
        <dbReference type="ARBA" id="ARBA00008876"/>
    </source>
</evidence>
<reference evidence="4 5" key="1">
    <citation type="submission" date="2015-09" db="EMBL/GenBank/DDBJ databases">
        <title>Genome sequence of Acetobacterium wieringae DSM 1911.</title>
        <authorList>
            <person name="Poehlein A."/>
            <person name="Bengelsdorf F.R."/>
            <person name="Schiel-Bengelsdorf B."/>
            <person name="Duerre P."/>
            <person name="Daniel R."/>
        </authorList>
    </citation>
    <scope>NUCLEOTIDE SEQUENCE [LARGE SCALE GENOMIC DNA]</scope>
    <source>
        <strain evidence="4 5">DSM 1911</strain>
    </source>
</reference>
<dbReference type="GO" id="GO:0004333">
    <property type="term" value="F:fumarate hydratase activity"/>
    <property type="evidence" value="ECO:0007669"/>
    <property type="project" value="UniProtKB-EC"/>
</dbReference>
<dbReference type="InterPro" id="IPR036660">
    <property type="entry name" value="Fe-S_hydroAse_TtdB_cat_sf"/>
</dbReference>
<evidence type="ECO:0000256" key="2">
    <source>
        <dbReference type="ARBA" id="ARBA00023239"/>
    </source>
</evidence>
<dbReference type="InterPro" id="IPR004647">
    <property type="entry name" value="Fe-S_hydro-lyase_TtdB-typ_cat"/>
</dbReference>
<gene>
    <name evidence="4" type="primary">fumA</name>
    <name evidence="4" type="ORF">ACWI_12020</name>
</gene>
<dbReference type="NCBIfam" id="NF005310">
    <property type="entry name" value="PRK06842.1"/>
    <property type="match status" value="1"/>
</dbReference>
<dbReference type="EMBL" id="LKEU01000024">
    <property type="protein sequence ID" value="OFV71288.1"/>
    <property type="molecule type" value="Genomic_DNA"/>
</dbReference>
<evidence type="ECO:0000313" key="5">
    <source>
        <dbReference type="Proteomes" id="UP000176244"/>
    </source>
</evidence>
<dbReference type="Pfam" id="PF05683">
    <property type="entry name" value="Fumerase_C"/>
    <property type="match status" value="1"/>
</dbReference>
<evidence type="ECO:0000313" key="4">
    <source>
        <dbReference type="EMBL" id="OFV71288.1"/>
    </source>
</evidence>
<name>A0A1F2PIX4_9FIRM</name>
<dbReference type="OrthoDB" id="9798978at2"/>
<dbReference type="SUPFAM" id="SSF117457">
    <property type="entry name" value="FumA C-terminal domain-like"/>
    <property type="match status" value="1"/>
</dbReference>
<organism evidence="4 5">
    <name type="scientific">Acetobacterium wieringae</name>
    <dbReference type="NCBI Taxonomy" id="52694"/>
    <lineage>
        <taxon>Bacteria</taxon>
        <taxon>Bacillati</taxon>
        <taxon>Bacillota</taxon>
        <taxon>Clostridia</taxon>
        <taxon>Eubacteriales</taxon>
        <taxon>Eubacteriaceae</taxon>
        <taxon>Acetobacterium</taxon>
    </lineage>
</organism>
<dbReference type="EC" id="4.2.1.2" evidence="4"/>
<protein>
    <submittedName>
        <fullName evidence="4">Fumarate hydratase class I, aerobic</fullName>
        <ecNumber evidence="4">4.2.1.2</ecNumber>
    </submittedName>
</protein>
<feature type="domain" description="Fe-S hydro-lyase tartrate dehydratase beta-type catalytic" evidence="3">
    <location>
        <begin position="4"/>
        <end position="176"/>
    </location>
</feature>
<comment type="similarity">
    <text evidence="1">Belongs to the class-I fumarase family.</text>
</comment>
<dbReference type="NCBIfam" id="TIGR00723">
    <property type="entry name" value="ttdB_fumA_fumB"/>
    <property type="match status" value="1"/>
</dbReference>
<evidence type="ECO:0000259" key="3">
    <source>
        <dbReference type="Pfam" id="PF05683"/>
    </source>
</evidence>
<dbReference type="AlphaFoldDB" id="A0A1F2PIX4"/>
<dbReference type="Proteomes" id="UP000176244">
    <property type="component" value="Unassembled WGS sequence"/>
</dbReference>
<dbReference type="RefSeq" id="WP_070370533.1">
    <property type="nucleotide sequence ID" value="NZ_LKEU01000024.1"/>
</dbReference>
<accession>A0A1F2PIX4</accession>
<sequence>MAVVEIRTPLTKKDRKKLKAGDHVRISGIIYTARDAAHKRMIEALEKGLPLPMDFTDEIIYYVGPCPAKPGEIIGSAGPTTSGRMDTYTPELLDRGLAGMIGKGNRSERVINSMVSNDAVYFACVGGAGALLQDCIKSVEIIAYEDLGTEAIRKIEVKDFPAIVVIDTKGTNLYETERKKFTNKLWI</sequence>